<proteinExistence type="predicted"/>
<organism evidence="2 3">
    <name type="scientific">Xanthomonas phaseoli pv. dieffenbachiae</name>
    <dbReference type="NCBI Taxonomy" id="92828"/>
    <lineage>
        <taxon>Bacteria</taxon>
        <taxon>Pseudomonadati</taxon>
        <taxon>Pseudomonadota</taxon>
        <taxon>Gammaproteobacteria</taxon>
        <taxon>Lysobacterales</taxon>
        <taxon>Lysobacteraceae</taxon>
        <taxon>Xanthomonas</taxon>
    </lineage>
</organism>
<feature type="compositionally biased region" description="Polar residues" evidence="1">
    <location>
        <begin position="95"/>
        <end position="109"/>
    </location>
</feature>
<gene>
    <name evidence="2" type="ORF">IM53_003335</name>
</gene>
<reference evidence="2 3" key="1">
    <citation type="journal article" date="2016" name="Plant Pathol.">
        <title>Genetic characterization of strains named as Xanthomonas axonopodis pv. dieffenbachiae leads to a taxonomic revision of the X. axonopodis species complex.</title>
        <authorList>
            <person name="Constantin E.C."/>
            <person name="Cleenwerck I."/>
            <person name="Maes M."/>
            <person name="Baeyen S."/>
            <person name="Van Malderghem C."/>
            <person name="De Vos P."/>
            <person name="Cottyn B."/>
        </authorList>
    </citation>
    <scope>NUCLEOTIDE SEQUENCE [LARGE SCALE GENOMIC DNA]</scope>
    <source>
        <strain evidence="2 3">LMG 25940</strain>
    </source>
</reference>
<dbReference type="Proteomes" id="UP000050546">
    <property type="component" value="Unassembled WGS sequence"/>
</dbReference>
<dbReference type="GeneID" id="93990441"/>
<name>A0A1V9HG34_9XANT</name>
<evidence type="ECO:0000256" key="1">
    <source>
        <dbReference type="SAM" id="MobiDB-lite"/>
    </source>
</evidence>
<dbReference type="EMBL" id="JPYI02000020">
    <property type="protein sequence ID" value="OQP81754.1"/>
    <property type="molecule type" value="Genomic_DNA"/>
</dbReference>
<evidence type="ECO:0000313" key="2">
    <source>
        <dbReference type="EMBL" id="OQP81754.1"/>
    </source>
</evidence>
<feature type="region of interest" description="Disordered" evidence="1">
    <location>
        <begin position="95"/>
        <end position="115"/>
    </location>
</feature>
<reference evidence="2 3" key="2">
    <citation type="journal article" date="2017" name="Plant Pathol.">
        <title>Pathogenicity and virulence gene content of Xanthomonas strains infecting Araceae, formerly known as Xanthomonas axonopodis pv. dieffenbachiae.</title>
        <authorList>
            <person name="Constantin E.C."/>
            <person name="Haegeman A."/>
            <person name="Van Vaerenbergh J."/>
            <person name="Baeyen S."/>
            <person name="Van Malderghem C."/>
            <person name="Maes M."/>
            <person name="Cottyn B."/>
        </authorList>
    </citation>
    <scope>NUCLEOTIDE SEQUENCE [LARGE SCALE GENOMIC DNA]</scope>
    <source>
        <strain evidence="2 3">LMG 25940</strain>
    </source>
</reference>
<accession>A0A1V9HG34</accession>
<dbReference type="RefSeq" id="WP_057677404.1">
    <property type="nucleotide sequence ID" value="NZ_CP041380.1"/>
</dbReference>
<protein>
    <submittedName>
        <fullName evidence="2">Uncharacterized protein</fullName>
    </submittedName>
</protein>
<dbReference type="AlphaFoldDB" id="A0A1V9HG34"/>
<sequence>MSDKPDDAGTSMEHYNSQVLALMEGRLLSGMQAALLPQPYYVIRHRETGVITTTASTTVGSSTKDAIFGPDTFSACNTYINSTVVTQLATSSPDFQMDQQHQSATTTLPSEGAPT</sequence>
<evidence type="ECO:0000313" key="3">
    <source>
        <dbReference type="Proteomes" id="UP000050546"/>
    </source>
</evidence>
<dbReference type="STRING" id="1437877.GCA_001564415_03795"/>
<comment type="caution">
    <text evidence="2">The sequence shown here is derived from an EMBL/GenBank/DDBJ whole genome shotgun (WGS) entry which is preliminary data.</text>
</comment>